<evidence type="ECO:0008006" key="3">
    <source>
        <dbReference type="Google" id="ProtNLM"/>
    </source>
</evidence>
<organism evidence="1 2">
    <name type="scientific">Sphingomonas lenta</name>
    <dbReference type="NCBI Taxonomy" id="1141887"/>
    <lineage>
        <taxon>Bacteria</taxon>
        <taxon>Pseudomonadati</taxon>
        <taxon>Pseudomonadota</taxon>
        <taxon>Alphaproteobacteria</taxon>
        <taxon>Sphingomonadales</taxon>
        <taxon>Sphingomonadaceae</taxon>
        <taxon>Sphingomonas</taxon>
    </lineage>
</organism>
<accession>A0A2A2SDL1</accession>
<keyword evidence="2" id="KW-1185">Reference proteome</keyword>
<dbReference type="Proteomes" id="UP000218151">
    <property type="component" value="Unassembled WGS sequence"/>
</dbReference>
<protein>
    <recommendedName>
        <fullName evidence="3">GTPase</fullName>
    </recommendedName>
</protein>
<dbReference type="EMBL" id="NSLI01000004">
    <property type="protein sequence ID" value="PAX07303.1"/>
    <property type="molecule type" value="Genomic_DNA"/>
</dbReference>
<comment type="caution">
    <text evidence="1">The sequence shown here is derived from an EMBL/GenBank/DDBJ whole genome shotgun (WGS) entry which is preliminary data.</text>
</comment>
<sequence length="116" mass="12879">MLLFVYNADEGLFAALGDAVHKAVSPDTYPCSLCAVSYGAVRMRPEWRAHLRSLPYATRFFHRQDFRRAYPELDVELPAILLDQGSGPRVLVDAGTLNGVGDVKELIDTLSRSLRA</sequence>
<dbReference type="AlphaFoldDB" id="A0A2A2SDL1"/>
<proteinExistence type="predicted"/>
<reference evidence="2" key="1">
    <citation type="submission" date="2017-09" db="EMBL/GenBank/DDBJ databases">
        <authorList>
            <person name="Feng G."/>
            <person name="Zhu H."/>
        </authorList>
    </citation>
    <scope>NUCLEOTIDE SEQUENCE [LARGE SCALE GENOMIC DNA]</scope>
    <source>
        <strain evidence="2">1PNM-20</strain>
    </source>
</reference>
<evidence type="ECO:0000313" key="1">
    <source>
        <dbReference type="EMBL" id="PAX07303.1"/>
    </source>
</evidence>
<name>A0A2A2SDL1_9SPHN</name>
<dbReference type="OrthoDB" id="572467at2"/>
<gene>
    <name evidence="1" type="ORF">CKY28_14890</name>
</gene>
<evidence type="ECO:0000313" key="2">
    <source>
        <dbReference type="Proteomes" id="UP000218151"/>
    </source>
</evidence>